<feature type="transmembrane region" description="Helical" evidence="1">
    <location>
        <begin position="324"/>
        <end position="346"/>
    </location>
</feature>
<evidence type="ECO:0008006" key="4">
    <source>
        <dbReference type="Google" id="ProtNLM"/>
    </source>
</evidence>
<feature type="transmembrane region" description="Helical" evidence="1">
    <location>
        <begin position="16"/>
        <end position="35"/>
    </location>
</feature>
<organism evidence="2 3">
    <name type="scientific">Amycolatopsis speibonae</name>
    <dbReference type="NCBI Taxonomy" id="1450224"/>
    <lineage>
        <taxon>Bacteria</taxon>
        <taxon>Bacillati</taxon>
        <taxon>Actinomycetota</taxon>
        <taxon>Actinomycetes</taxon>
        <taxon>Pseudonocardiales</taxon>
        <taxon>Pseudonocardiaceae</taxon>
        <taxon>Amycolatopsis</taxon>
    </lineage>
</organism>
<keyword evidence="1" id="KW-1133">Transmembrane helix</keyword>
<feature type="transmembrane region" description="Helical" evidence="1">
    <location>
        <begin position="295"/>
        <end position="312"/>
    </location>
</feature>
<proteinExistence type="predicted"/>
<name>A0ABV7P4Z1_9PSEU</name>
<evidence type="ECO:0000313" key="3">
    <source>
        <dbReference type="Proteomes" id="UP001595645"/>
    </source>
</evidence>
<dbReference type="RefSeq" id="WP_378243391.1">
    <property type="nucleotide sequence ID" value="NZ_JBHRWK010000059.1"/>
</dbReference>
<sequence length="492" mass="51157">MALRQEWRAFLSRGRTIALIVAMAVVVLSGLLFAFSNRSTCSRETVEVACPADPRGPLGEAVSDTFYFGHRSLTGDGGITVRMTSMTGTITYPPPDHDEIVPGLVPWAKTGIMIKDGVTQGSSYAALMLTGANGVRMQSDYVHDTAGSPGGVSPQAPRWLRLTRSGDTVTGYESPDGAHWTQVGTAVLTGVAETVQIGLFATSPGDLTLRPTGLGGSSSEVRFTQASATFDNVTPTGVAEAGWRADAVGEMGGTEWEREHQAPGLVTADGTFTVTGSGDIGPIGTAPGFDVTDTLIGLVLGLVVVIVVAARFRRPGVEVSAARSVVLGGATFMTGLVMAGVALPVGVAFMRANGGTVRPMSTLDELGIIVGVAGLIAFAALFTFALGALFRRAWAASLVAIAAIVIPSVLTAFPLLPDTLADWLLSLTPAAGFAVLRAKHEYPQVVAHYSPSEGYFPLPGWAGLAVLGGYAAVLLAFAFFRQRRCRVSAATL</sequence>
<keyword evidence="1" id="KW-0812">Transmembrane</keyword>
<dbReference type="Proteomes" id="UP001595645">
    <property type="component" value="Unassembled WGS sequence"/>
</dbReference>
<protein>
    <recommendedName>
        <fullName evidence="4">DUF1349 domain-containing protein</fullName>
    </recommendedName>
</protein>
<evidence type="ECO:0000256" key="1">
    <source>
        <dbReference type="SAM" id="Phobius"/>
    </source>
</evidence>
<feature type="transmembrane region" description="Helical" evidence="1">
    <location>
        <begin position="393"/>
        <end position="416"/>
    </location>
</feature>
<gene>
    <name evidence="2" type="ORF">ACFOSH_32320</name>
</gene>
<dbReference type="EMBL" id="JBHRWK010000059">
    <property type="protein sequence ID" value="MFC3454144.1"/>
    <property type="molecule type" value="Genomic_DNA"/>
</dbReference>
<evidence type="ECO:0000313" key="2">
    <source>
        <dbReference type="EMBL" id="MFC3454144.1"/>
    </source>
</evidence>
<keyword evidence="1" id="KW-0472">Membrane</keyword>
<dbReference type="Gene3D" id="2.60.120.200">
    <property type="match status" value="1"/>
</dbReference>
<comment type="caution">
    <text evidence="2">The sequence shown here is derived from an EMBL/GenBank/DDBJ whole genome shotgun (WGS) entry which is preliminary data.</text>
</comment>
<keyword evidence="3" id="KW-1185">Reference proteome</keyword>
<reference evidence="3" key="1">
    <citation type="journal article" date="2019" name="Int. J. Syst. Evol. Microbiol.">
        <title>The Global Catalogue of Microorganisms (GCM) 10K type strain sequencing project: providing services to taxonomists for standard genome sequencing and annotation.</title>
        <authorList>
            <consortium name="The Broad Institute Genomics Platform"/>
            <consortium name="The Broad Institute Genome Sequencing Center for Infectious Disease"/>
            <person name="Wu L."/>
            <person name="Ma J."/>
        </authorList>
    </citation>
    <scope>NUCLEOTIDE SEQUENCE [LARGE SCALE GENOMIC DNA]</scope>
    <source>
        <strain evidence="3">CGMCC 4.7676</strain>
    </source>
</reference>
<accession>A0ABV7P4Z1</accession>
<feature type="transmembrane region" description="Helical" evidence="1">
    <location>
        <begin position="460"/>
        <end position="480"/>
    </location>
</feature>
<feature type="transmembrane region" description="Helical" evidence="1">
    <location>
        <begin position="366"/>
        <end position="386"/>
    </location>
</feature>